<dbReference type="Pfam" id="PF14703">
    <property type="entry name" value="PHM7_cyt"/>
    <property type="match status" value="1"/>
</dbReference>
<feature type="transmembrane region" description="Helical" evidence="8">
    <location>
        <begin position="598"/>
        <end position="619"/>
    </location>
</feature>
<feature type="transmembrane region" description="Helical" evidence="8">
    <location>
        <begin position="639"/>
        <end position="657"/>
    </location>
</feature>
<dbReference type="AlphaFoldDB" id="A0A068S331"/>
<evidence type="ECO:0000259" key="11">
    <source>
        <dbReference type="Pfam" id="PF13967"/>
    </source>
</evidence>
<evidence type="ECO:0000256" key="7">
    <source>
        <dbReference type="SAM" id="MobiDB-lite"/>
    </source>
</evidence>
<organism evidence="13 14">
    <name type="scientific">Lichtheimia corymbifera JMRC:FSU:9682</name>
    <dbReference type="NCBI Taxonomy" id="1263082"/>
    <lineage>
        <taxon>Eukaryota</taxon>
        <taxon>Fungi</taxon>
        <taxon>Fungi incertae sedis</taxon>
        <taxon>Mucoromycota</taxon>
        <taxon>Mucoromycotina</taxon>
        <taxon>Mucoromycetes</taxon>
        <taxon>Mucorales</taxon>
        <taxon>Lichtheimiaceae</taxon>
        <taxon>Lichtheimia</taxon>
    </lineage>
</organism>
<feature type="transmembrane region" description="Helical" evidence="8">
    <location>
        <begin position="143"/>
        <end position="162"/>
    </location>
</feature>
<sequence>MSDSPSDQLDADSSVSTFTSALWFNAALAGGFFGTFLLVRRHRPQVYRPRTYLVDEKRQPPLSDDGAFSWIYTMLRMTDTQVLQSIGLDRFMVLRFLRMGIVVFVLFTFLAVPILIPLNVINQLDTKGLNLLTIGNVKDLNRLWAHLILAVILSAGIIYYTFRETRVFLVLRRRFLLSPDYQKSVTARTLYVPSIPEGSNNIDELTKIFNRFPGGVRRIWIARDTKDLPDIIAEREKHVKGLEGAVTNAIAASYKHHAKNKGGDQIESGGSWVIPDKLRPRHRVSPLPISVPCVGRKVDSLEYYHKEINDLNGKILAAQRSPEAYPQLSSAFIEFNQQIAAHMAAQCVIHSHELQMAPRFLQIAPSDIIWDNMNIKSLERLIRRFISLTLTSAIVIFWIIPVGFVQAVANIQSLTEVLPFLAVLNSLPPTAVGIIQGILPAVALAILVALVPIIFKIFSTQEGIPQKSMVDLALLDKYFFFLYVDVMLISTIVGGVVQAIGAIAKNPLSIINTLAESLPKASTFFITYVMLQALNSSGQAMLQTVPLVLSYVFPFLSKTPRDIYTQRTKCPTTSLGTLVPSHTIIFVLGIEYSTIAPLILPFVALFFILTYFVHLYQFLFVYELEYETGGLAFPRALRHVYIGLFTWQLTMIGLFAIKQAIPQLVIMVVVLVVSVFALMLYDLSFKPLFEFLPIQENEHEIKATVTSSSAGSTNSNVLPAATEDKKLMSKHDQNGGDGRVQHINHLQDDEGQKQDDHGVILDQDGLPVDAYMASDQLRKRVKSSEHERSGSSSDPDFAMSTARLVYGIETYMNPALYQAQPTVWLPEDDLGITHQQMDELRKSNITTSAEGARAEHAGKHGQKSKVVVDEALFENGGQGIPGEAPTPNQFSRVNENVQNAVHSANIVDSFAMTS</sequence>
<proteinExistence type="inferred from homology"/>
<keyword evidence="3" id="KW-0813">Transport</keyword>
<protein>
    <submittedName>
        <fullName evidence="13">Duf221-domain-containing protein</fullName>
    </submittedName>
</protein>
<dbReference type="GO" id="GO:0005227">
    <property type="term" value="F:calcium-activated cation channel activity"/>
    <property type="evidence" value="ECO:0007669"/>
    <property type="project" value="InterPro"/>
</dbReference>
<feature type="domain" description="CSC1/OSCA1-like 7TM region" evidence="9">
    <location>
        <begin position="383"/>
        <end position="655"/>
    </location>
</feature>
<keyword evidence="5 8" id="KW-1133">Transmembrane helix</keyword>
<keyword evidence="14" id="KW-1185">Reference proteome</keyword>
<feature type="transmembrane region" description="Helical" evidence="8">
    <location>
        <begin position="20"/>
        <end position="39"/>
    </location>
</feature>
<gene>
    <name evidence="13" type="ORF">LCOR_07795.1</name>
</gene>
<dbReference type="VEuPathDB" id="FungiDB:LCOR_07795.1"/>
<feature type="transmembrane region" description="Helical" evidence="8">
    <location>
        <begin position="431"/>
        <end position="458"/>
    </location>
</feature>
<name>A0A068S331_9FUNG</name>
<comment type="subcellular location">
    <subcellularLocation>
        <location evidence="1">Membrane</location>
        <topology evidence="1">Multi-pass membrane protein</topology>
    </subcellularLocation>
</comment>
<evidence type="ECO:0000259" key="10">
    <source>
        <dbReference type="Pfam" id="PF12621"/>
    </source>
</evidence>
<feature type="compositionally biased region" description="Basic and acidic residues" evidence="7">
    <location>
        <begin position="777"/>
        <end position="789"/>
    </location>
</feature>
<dbReference type="InterPro" id="IPR003864">
    <property type="entry name" value="CSC1/OSCA1-like_7TM"/>
</dbReference>
<evidence type="ECO:0000259" key="9">
    <source>
        <dbReference type="Pfam" id="PF02714"/>
    </source>
</evidence>
<keyword evidence="6 8" id="KW-0472">Membrane</keyword>
<evidence type="ECO:0000313" key="13">
    <source>
        <dbReference type="EMBL" id="CDH56783.1"/>
    </source>
</evidence>
<dbReference type="Proteomes" id="UP000027586">
    <property type="component" value="Unassembled WGS sequence"/>
</dbReference>
<evidence type="ECO:0000256" key="6">
    <source>
        <dbReference type="ARBA" id="ARBA00023136"/>
    </source>
</evidence>
<evidence type="ECO:0000256" key="1">
    <source>
        <dbReference type="ARBA" id="ARBA00004141"/>
    </source>
</evidence>
<feature type="transmembrane region" description="Helical" evidence="8">
    <location>
        <begin position="664"/>
        <end position="681"/>
    </location>
</feature>
<evidence type="ECO:0000256" key="3">
    <source>
        <dbReference type="ARBA" id="ARBA00022448"/>
    </source>
</evidence>
<feature type="domain" description="10TM putative phosphate transporter extracellular tail" evidence="10">
    <location>
        <begin position="808"/>
        <end position="859"/>
    </location>
</feature>
<accession>A0A068S331</accession>
<dbReference type="PANTHER" id="PTHR13018:SF139">
    <property type="entry name" value="PHOSPHATE METABOLISM PROTEIN 7"/>
    <property type="match status" value="1"/>
</dbReference>
<evidence type="ECO:0000256" key="5">
    <source>
        <dbReference type="ARBA" id="ARBA00022989"/>
    </source>
</evidence>
<evidence type="ECO:0000256" key="2">
    <source>
        <dbReference type="ARBA" id="ARBA00007779"/>
    </source>
</evidence>
<dbReference type="InterPro" id="IPR045122">
    <property type="entry name" value="Csc1-like"/>
</dbReference>
<feature type="transmembrane region" description="Helical" evidence="8">
    <location>
        <begin position="385"/>
        <end position="411"/>
    </location>
</feature>
<dbReference type="OrthoDB" id="1076608at2759"/>
<comment type="similarity">
    <text evidence="2">Belongs to the CSC1 (TC 1.A.17) family.</text>
</comment>
<comment type="caution">
    <text evidence="13">The sequence shown here is derived from an EMBL/GenBank/DDBJ whole genome shotgun (WGS) entry which is preliminary data.</text>
</comment>
<keyword evidence="4 8" id="KW-0812">Transmembrane</keyword>
<evidence type="ECO:0000313" key="14">
    <source>
        <dbReference type="Proteomes" id="UP000027586"/>
    </source>
</evidence>
<evidence type="ECO:0000256" key="8">
    <source>
        <dbReference type="SAM" id="Phobius"/>
    </source>
</evidence>
<feature type="region of interest" description="Disordered" evidence="7">
    <location>
        <begin position="777"/>
        <end position="797"/>
    </location>
</feature>
<dbReference type="PANTHER" id="PTHR13018">
    <property type="entry name" value="PROBABLE MEMBRANE PROTEIN DUF221-RELATED"/>
    <property type="match status" value="1"/>
</dbReference>
<feature type="domain" description="CSC1/OSCA1-like N-terminal transmembrane" evidence="11">
    <location>
        <begin position="18"/>
        <end position="164"/>
    </location>
</feature>
<feature type="domain" description="CSC1/OSCA1-like cytosolic" evidence="12">
    <location>
        <begin position="187"/>
        <end position="372"/>
    </location>
</feature>
<dbReference type="Pfam" id="PF13967">
    <property type="entry name" value="RSN1_TM"/>
    <property type="match status" value="1"/>
</dbReference>
<evidence type="ECO:0000256" key="4">
    <source>
        <dbReference type="ARBA" id="ARBA00022692"/>
    </source>
</evidence>
<feature type="transmembrane region" description="Helical" evidence="8">
    <location>
        <begin position="479"/>
        <end position="504"/>
    </location>
</feature>
<dbReference type="Pfam" id="PF02714">
    <property type="entry name" value="RSN1_7TM"/>
    <property type="match status" value="1"/>
</dbReference>
<dbReference type="EMBL" id="CBTN010000041">
    <property type="protein sequence ID" value="CDH56783.1"/>
    <property type="molecule type" value="Genomic_DNA"/>
</dbReference>
<feature type="transmembrane region" description="Helical" evidence="8">
    <location>
        <begin position="96"/>
        <end position="116"/>
    </location>
</feature>
<feature type="transmembrane region" description="Helical" evidence="8">
    <location>
        <begin position="540"/>
        <end position="557"/>
    </location>
</feature>
<dbReference type="GO" id="GO:0005886">
    <property type="term" value="C:plasma membrane"/>
    <property type="evidence" value="ECO:0007669"/>
    <property type="project" value="TreeGrafter"/>
</dbReference>
<dbReference type="STRING" id="1263082.A0A068S331"/>
<reference evidence="13" key="1">
    <citation type="submission" date="2013-08" db="EMBL/GenBank/DDBJ databases">
        <title>Gene expansion shapes genome architecture in the human pathogen Lichtheimia corymbifera: an evolutionary genomics analysis in the ancient terrestrial Mucorales (Mucoromycotina).</title>
        <authorList>
            <person name="Schwartze V.U."/>
            <person name="Winter S."/>
            <person name="Shelest E."/>
            <person name="Marcet-Houben M."/>
            <person name="Horn F."/>
            <person name="Wehner S."/>
            <person name="Hoffmann K."/>
            <person name="Riege K."/>
            <person name="Sammeth M."/>
            <person name="Nowrousian M."/>
            <person name="Valiante V."/>
            <person name="Linde J."/>
            <person name="Jacobsen I.D."/>
            <person name="Marz M."/>
            <person name="Brakhage A.A."/>
            <person name="Gabaldon T."/>
            <person name="Bocker S."/>
            <person name="Voigt K."/>
        </authorList>
    </citation>
    <scope>NUCLEOTIDE SEQUENCE [LARGE SCALE GENOMIC DNA]</scope>
    <source>
        <strain evidence="13">FSU 9682</strain>
    </source>
</reference>
<dbReference type="InterPro" id="IPR032880">
    <property type="entry name" value="CSC1/OSCA1-like_N"/>
</dbReference>
<dbReference type="Pfam" id="PF12621">
    <property type="entry name" value="PHM7_ext"/>
    <property type="match status" value="1"/>
</dbReference>
<dbReference type="InterPro" id="IPR022257">
    <property type="entry name" value="PHM7_ext"/>
</dbReference>
<evidence type="ECO:0000259" key="12">
    <source>
        <dbReference type="Pfam" id="PF14703"/>
    </source>
</evidence>
<dbReference type="InterPro" id="IPR027815">
    <property type="entry name" value="CSC1/OSCA1-like_cyt"/>
</dbReference>